<evidence type="ECO:0000256" key="1">
    <source>
        <dbReference type="SAM" id="MobiDB-lite"/>
    </source>
</evidence>
<evidence type="ECO:0000313" key="2">
    <source>
        <dbReference type="EMBL" id="CAF9915991.1"/>
    </source>
</evidence>
<feature type="compositionally biased region" description="Basic residues" evidence="1">
    <location>
        <begin position="277"/>
        <end position="290"/>
    </location>
</feature>
<feature type="region of interest" description="Disordered" evidence="1">
    <location>
        <begin position="1"/>
        <end position="80"/>
    </location>
</feature>
<gene>
    <name evidence="2" type="ORF">HETSPECPRED_002711</name>
</gene>
<feature type="compositionally biased region" description="Basic residues" evidence="1">
    <location>
        <begin position="139"/>
        <end position="154"/>
    </location>
</feature>
<name>A0A8H3F0I4_9LECA</name>
<feature type="compositionally biased region" description="Basic and acidic residues" evidence="1">
    <location>
        <begin position="313"/>
        <end position="322"/>
    </location>
</feature>
<dbReference type="EMBL" id="CAJPDS010000017">
    <property type="protein sequence ID" value="CAF9915991.1"/>
    <property type="molecule type" value="Genomic_DNA"/>
</dbReference>
<proteinExistence type="predicted"/>
<accession>A0A8H3F0I4</accession>
<dbReference type="AlphaFoldDB" id="A0A8H3F0I4"/>
<evidence type="ECO:0000313" key="3">
    <source>
        <dbReference type="Proteomes" id="UP000664521"/>
    </source>
</evidence>
<organism evidence="2 3">
    <name type="scientific">Heterodermia speciosa</name>
    <dbReference type="NCBI Taxonomy" id="116794"/>
    <lineage>
        <taxon>Eukaryota</taxon>
        <taxon>Fungi</taxon>
        <taxon>Dikarya</taxon>
        <taxon>Ascomycota</taxon>
        <taxon>Pezizomycotina</taxon>
        <taxon>Lecanoromycetes</taxon>
        <taxon>OSLEUM clade</taxon>
        <taxon>Lecanoromycetidae</taxon>
        <taxon>Caliciales</taxon>
        <taxon>Physciaceae</taxon>
        <taxon>Heterodermia</taxon>
    </lineage>
</organism>
<reference evidence="2" key="1">
    <citation type="submission" date="2021-03" db="EMBL/GenBank/DDBJ databases">
        <authorList>
            <person name="Tagirdzhanova G."/>
        </authorList>
    </citation>
    <scope>NUCLEOTIDE SEQUENCE</scope>
</reference>
<keyword evidence="3" id="KW-1185">Reference proteome</keyword>
<dbReference type="OrthoDB" id="10538170at2759"/>
<comment type="caution">
    <text evidence="2">The sequence shown here is derived from an EMBL/GenBank/DDBJ whole genome shotgun (WGS) entry which is preliminary data.</text>
</comment>
<feature type="compositionally biased region" description="Basic and acidic residues" evidence="1">
    <location>
        <begin position="213"/>
        <end position="238"/>
    </location>
</feature>
<feature type="region of interest" description="Disordered" evidence="1">
    <location>
        <begin position="128"/>
        <end position="160"/>
    </location>
</feature>
<sequence>MSVETIYTEAVVTPDQRSRRKKKKSTPSKQSSKQAKVPERLFHFEVAPPPAAPAPSTSASAPSPPSPPAELKQQPGTAPAWPFPLVLPGCLSTANLAPSVTTHESQGLGYEYGPEVYIDRADYWEDATTSSPSFTPKPLAKRKDSHKKSKKKSKLCPTNGYQGLQLKAGDKRVQVKYSSQWKQWTASTKEFLSEGGVRRIQVTYHMTVEVEEEHPVDKDGNIVTDADKDTDLNVRPRVGETNIDMDWSSEDETDDSSDSSDSSDSDDADEQEENKKKSVGRKGRKHKVQCPKHPGYAALHKKEKAVASSESSTTKKKEEGDT</sequence>
<feature type="region of interest" description="Disordered" evidence="1">
    <location>
        <begin position="211"/>
        <end position="322"/>
    </location>
</feature>
<dbReference type="Proteomes" id="UP000664521">
    <property type="component" value="Unassembled WGS sequence"/>
</dbReference>
<protein>
    <submittedName>
        <fullName evidence="2">Uncharacterized protein</fullName>
    </submittedName>
</protein>
<feature type="compositionally biased region" description="Acidic residues" evidence="1">
    <location>
        <begin position="247"/>
        <end position="272"/>
    </location>
</feature>